<evidence type="ECO:0000259" key="2">
    <source>
        <dbReference type="Pfam" id="PF06458"/>
    </source>
</evidence>
<organism evidence="3 4">
    <name type="scientific">Lactiplantibacillus dongliensis</name>
    <dbReference type="NCBI Taxonomy" id="2559919"/>
    <lineage>
        <taxon>Bacteria</taxon>
        <taxon>Bacillati</taxon>
        <taxon>Bacillota</taxon>
        <taxon>Bacilli</taxon>
        <taxon>Lactobacillales</taxon>
        <taxon>Lactobacillaceae</taxon>
        <taxon>Lactiplantibacillus</taxon>
    </lineage>
</organism>
<feature type="domain" description="MucBP" evidence="2">
    <location>
        <begin position="66"/>
        <end position="134"/>
    </location>
</feature>
<dbReference type="Gene3D" id="3.10.20.320">
    <property type="entry name" value="Putative peptidoglycan bound protein (lpxtg motif)"/>
    <property type="match status" value="4"/>
</dbReference>
<reference evidence="4" key="1">
    <citation type="journal article" date="2019" name="Int. J. Syst. Evol. Microbiol.">
        <title>The Global Catalogue of Microorganisms (GCM) 10K type strain sequencing project: providing services to taxonomists for standard genome sequencing and annotation.</title>
        <authorList>
            <consortium name="The Broad Institute Genomics Platform"/>
            <consortium name="The Broad Institute Genome Sequencing Center for Infectious Disease"/>
            <person name="Wu L."/>
            <person name="Ma J."/>
        </authorList>
    </citation>
    <scope>NUCLEOTIDE SEQUENCE [LARGE SCALE GENOMIC DNA]</scope>
    <source>
        <strain evidence="4">CCM 8932</strain>
    </source>
</reference>
<protein>
    <submittedName>
        <fullName evidence="3">MucBP domain-containing protein</fullName>
    </submittedName>
</protein>
<feature type="domain" description="MucBP" evidence="2">
    <location>
        <begin position="216"/>
        <end position="283"/>
    </location>
</feature>
<proteinExistence type="predicted"/>
<evidence type="ECO:0000313" key="3">
    <source>
        <dbReference type="EMBL" id="MFC6163650.1"/>
    </source>
</evidence>
<evidence type="ECO:0000313" key="4">
    <source>
        <dbReference type="Proteomes" id="UP001596253"/>
    </source>
</evidence>
<sequence>MSSIKTGSLTRFDVGVPNIDTTSGRYTGRWIGENTGNTYASSDAFMTDYDGSKPDTYIWEGYPGKDVTVKYENQLGNEIHASQTITGYAEDGYDAITENYKLSIDGYDLDTDNLPANAKGQFNLNIPQTVIYKYNRTAAKPVTVNYQDSSNHAIHDPKIITGYINDDYDVSTADYQLKIPGYDLDRDQLPDNLTGKLSDTAKTITYSYKRAESAGVTVSYQDLDGKTLHADQHLTGKIGDSFDVTTADYQLAIEGYRLDKEKLPTNMTGELTDKEQTVIYQYQKLPATAQPVTVKYVDLAQKQLHADQQITGKVGDHYDASTSQYQLAIDGYELDTRACFKTKYFTGLYA</sequence>
<comment type="caution">
    <text evidence="3">The sequence shown here is derived from an EMBL/GenBank/DDBJ whole genome shotgun (WGS) entry which is preliminary data.</text>
</comment>
<keyword evidence="1" id="KW-0677">Repeat</keyword>
<evidence type="ECO:0000256" key="1">
    <source>
        <dbReference type="ARBA" id="ARBA00022737"/>
    </source>
</evidence>
<dbReference type="EMBL" id="JBHSSD010000010">
    <property type="protein sequence ID" value="MFC6163650.1"/>
    <property type="molecule type" value="Genomic_DNA"/>
</dbReference>
<gene>
    <name evidence="3" type="ORF">ACFP3T_03055</name>
</gene>
<dbReference type="Pfam" id="PF06458">
    <property type="entry name" value="MucBP"/>
    <property type="match status" value="4"/>
</dbReference>
<dbReference type="InterPro" id="IPR009459">
    <property type="entry name" value="MucBP_dom"/>
</dbReference>
<dbReference type="Proteomes" id="UP001596253">
    <property type="component" value="Unassembled WGS sequence"/>
</dbReference>
<feature type="domain" description="MucBP" evidence="2">
    <location>
        <begin position="291"/>
        <end position="337"/>
    </location>
</feature>
<name>A0ABW1R2C9_9LACO</name>
<feature type="domain" description="MucBP" evidence="2">
    <location>
        <begin position="141"/>
        <end position="209"/>
    </location>
</feature>
<keyword evidence="4" id="KW-1185">Reference proteome</keyword>
<accession>A0ABW1R2C9</accession>